<protein>
    <submittedName>
        <fullName evidence="2">Uncharacterized protein</fullName>
    </submittedName>
</protein>
<evidence type="ECO:0000313" key="2">
    <source>
        <dbReference type="EMBL" id="CAG6713443.1"/>
    </source>
</evidence>
<feature type="region of interest" description="Disordered" evidence="1">
    <location>
        <begin position="94"/>
        <end position="116"/>
    </location>
</feature>
<dbReference type="AlphaFoldDB" id="A0A8D8XXU9"/>
<feature type="compositionally biased region" description="Basic and acidic residues" evidence="1">
    <location>
        <begin position="99"/>
        <end position="116"/>
    </location>
</feature>
<reference evidence="2" key="1">
    <citation type="submission" date="2021-05" db="EMBL/GenBank/DDBJ databases">
        <authorList>
            <person name="Alioto T."/>
            <person name="Alioto T."/>
            <person name="Gomez Garrido J."/>
        </authorList>
    </citation>
    <scope>NUCLEOTIDE SEQUENCE</scope>
</reference>
<accession>A0A8D8XXU9</accession>
<proteinExistence type="predicted"/>
<organism evidence="2">
    <name type="scientific">Cacopsylla melanoneura</name>
    <dbReference type="NCBI Taxonomy" id="428564"/>
    <lineage>
        <taxon>Eukaryota</taxon>
        <taxon>Metazoa</taxon>
        <taxon>Ecdysozoa</taxon>
        <taxon>Arthropoda</taxon>
        <taxon>Hexapoda</taxon>
        <taxon>Insecta</taxon>
        <taxon>Pterygota</taxon>
        <taxon>Neoptera</taxon>
        <taxon>Paraneoptera</taxon>
        <taxon>Hemiptera</taxon>
        <taxon>Sternorrhyncha</taxon>
        <taxon>Psylloidea</taxon>
        <taxon>Psyllidae</taxon>
        <taxon>Psyllinae</taxon>
        <taxon>Cacopsylla</taxon>
    </lineage>
</organism>
<evidence type="ECO:0000256" key="1">
    <source>
        <dbReference type="SAM" id="MobiDB-lite"/>
    </source>
</evidence>
<dbReference type="EMBL" id="HBUF01350635">
    <property type="protein sequence ID" value="CAG6713443.1"/>
    <property type="molecule type" value="Transcribed_RNA"/>
</dbReference>
<sequence>MWKVENASTCQKDPPAPIHLQLPLLQVLPLLEVTSAVCTQRSIQMWTRRMKLSDFISSITTWIQKAKEMWYCSWRIGEMPTKIKTLLKLLSVRHGNNNHGDRSDRKEKNKTKQKDQENILIKEKEEWMSDIMVQRYTNQDVISTREGFEPPISGLKSHVSTLRHLRFSILISIINYLNK</sequence>
<name>A0A8D8XXU9_9HEMI</name>
<dbReference type="EMBL" id="HBUF01350636">
    <property type="protein sequence ID" value="CAG6713445.1"/>
    <property type="molecule type" value="Transcribed_RNA"/>
</dbReference>